<dbReference type="EC" id="2.1.1.-" evidence="7"/>
<reference evidence="10" key="1">
    <citation type="journal article" date="2019" name="Gigascience">
        <title>De novo genome assembly of the endangered Acer yangbiense, a plant species with extremely small populations endemic to Yunnan Province, China.</title>
        <authorList>
            <person name="Yang J."/>
            <person name="Wariss H.M."/>
            <person name="Tao L."/>
            <person name="Zhang R."/>
            <person name="Yun Q."/>
            <person name="Hollingsworth P."/>
            <person name="Dao Z."/>
            <person name="Luo G."/>
            <person name="Guo H."/>
            <person name="Ma Y."/>
            <person name="Sun W."/>
        </authorList>
    </citation>
    <scope>NUCLEOTIDE SEQUENCE [LARGE SCALE GENOMIC DNA]</scope>
    <source>
        <strain evidence="10">cv. br00</strain>
    </source>
</reference>
<dbReference type="PANTHER" id="PTHR11727:SF27">
    <property type="entry name" value="RIBOSOMAL RNA SMALL SUBUNIT METHYLTRANSFERASE, CHLOROPLASTIC"/>
    <property type="match status" value="1"/>
</dbReference>
<dbReference type="InterPro" id="IPR029063">
    <property type="entry name" value="SAM-dependent_MTases_sf"/>
</dbReference>
<feature type="binding site" evidence="6">
    <location>
        <position position="73"/>
    </location>
    <ligand>
        <name>S-adenosyl-L-methionine</name>
        <dbReference type="ChEBI" id="CHEBI:59789"/>
    </ligand>
</feature>
<comment type="caution">
    <text evidence="9">The sequence shown here is derived from an EMBL/GenBank/DDBJ whole genome shotgun (WGS) entry which is preliminary data.</text>
</comment>
<accession>A0A5N5K6L0</accession>
<dbReference type="Pfam" id="PF00398">
    <property type="entry name" value="RrnaAD"/>
    <property type="match status" value="1"/>
</dbReference>
<dbReference type="InterPro" id="IPR001737">
    <property type="entry name" value="KsgA/Erm"/>
</dbReference>
<dbReference type="SUPFAM" id="SSF53335">
    <property type="entry name" value="S-adenosyl-L-methionine-dependent methyltransferases"/>
    <property type="match status" value="1"/>
</dbReference>
<feature type="binding site" evidence="6">
    <location>
        <position position="75"/>
    </location>
    <ligand>
        <name>S-adenosyl-L-methionine</name>
        <dbReference type="ChEBI" id="CHEBI:59789"/>
    </ligand>
</feature>
<feature type="domain" description="Ribosomal RNA adenine methylase transferase N-terminal" evidence="8">
    <location>
        <begin position="80"/>
        <end position="302"/>
    </location>
</feature>
<evidence type="ECO:0000256" key="1">
    <source>
        <dbReference type="ARBA" id="ARBA00022552"/>
    </source>
</evidence>
<dbReference type="InterPro" id="IPR023165">
    <property type="entry name" value="rRNA_Ade_diMease-like_C"/>
</dbReference>
<feature type="binding site" evidence="6">
    <location>
        <position position="121"/>
    </location>
    <ligand>
        <name>S-adenosyl-L-methionine</name>
        <dbReference type="ChEBI" id="CHEBI:59789"/>
    </ligand>
</feature>
<keyword evidence="10" id="KW-1185">Reference proteome</keyword>
<evidence type="ECO:0000256" key="4">
    <source>
        <dbReference type="ARBA" id="ARBA00022691"/>
    </source>
</evidence>
<proteinExistence type="inferred from homology"/>
<keyword evidence="1 7" id="KW-0698">rRNA processing</keyword>
<dbReference type="EMBL" id="VDCV01000014">
    <property type="protein sequence ID" value="KAB5527038.1"/>
    <property type="molecule type" value="Genomic_DNA"/>
</dbReference>
<comment type="similarity">
    <text evidence="6 7">Belongs to the class I-like SAM-binding methyltransferase superfamily. rRNA adenine N(6)-methyltransferase family.</text>
</comment>
<dbReference type="PANTHER" id="PTHR11727">
    <property type="entry name" value="DIMETHYLADENOSINE TRANSFERASE"/>
    <property type="match status" value="1"/>
</dbReference>
<feature type="binding site" evidence="6">
    <location>
        <position position="178"/>
    </location>
    <ligand>
        <name>S-adenosyl-L-methionine</name>
        <dbReference type="ChEBI" id="CHEBI:59789"/>
    </ligand>
</feature>
<sequence>MRSTATPNLLQPLPPISISPRNPSLLAHNSLSNLPKRTLDITCASKRSPDDYHATLKTLNSRGRRPRKSLGQHYMLNAEINEQLVASANVEEGDLVLEIGPGTGSLTNVLIDAGAIVLAIEKDAHMAALVRERFSDTNRFKVLQEDFIKCHIRSHMLSMVESMGSLSEKTRYAKVVANIPFNISTDVIKQLLPMGDIFSEIVLLLQDETALRLVESSLRTSEYRLINIFVNFYSATGLQVKVDNFEQLPLDFYCQNMHYFLRLIFQHVILFPDPEYKFKVPRSNFFPQPNVDAAVVKFKLKQAVDYPAVSSTKSFFSMVNSAFNGKRKMLRKSLQHICTPVEIEEALQNVGCLATTNPSKFINHAQSRPEELTLDDFVNLHNSIVRKPHYGNFNIGIFLVEGEIRRLWLGCGPILQCLESGISILNLIPDTISEIPVYDRVILLMKRGLTVTLIRIQIAYKKIIKCKYLHVISTASSPPEKKK</sequence>
<evidence type="ECO:0000313" key="9">
    <source>
        <dbReference type="EMBL" id="KAB5527038.1"/>
    </source>
</evidence>
<keyword evidence="5 6" id="KW-0694">RNA-binding</keyword>
<protein>
    <recommendedName>
        <fullName evidence="7">rRNA adenine N(6)-methyltransferase</fullName>
        <ecNumber evidence="7">2.1.1.-</ecNumber>
    </recommendedName>
</protein>
<organism evidence="9 10">
    <name type="scientific">Salix brachista</name>
    <dbReference type="NCBI Taxonomy" id="2182728"/>
    <lineage>
        <taxon>Eukaryota</taxon>
        <taxon>Viridiplantae</taxon>
        <taxon>Streptophyta</taxon>
        <taxon>Embryophyta</taxon>
        <taxon>Tracheophyta</taxon>
        <taxon>Spermatophyta</taxon>
        <taxon>Magnoliopsida</taxon>
        <taxon>eudicotyledons</taxon>
        <taxon>Gunneridae</taxon>
        <taxon>Pentapetalae</taxon>
        <taxon>rosids</taxon>
        <taxon>fabids</taxon>
        <taxon>Malpighiales</taxon>
        <taxon>Salicaceae</taxon>
        <taxon>Saliceae</taxon>
        <taxon>Salix</taxon>
    </lineage>
</organism>
<evidence type="ECO:0000259" key="8">
    <source>
        <dbReference type="SMART" id="SM00650"/>
    </source>
</evidence>
<gene>
    <name evidence="9" type="ORF">DKX38_020885</name>
</gene>
<dbReference type="Proteomes" id="UP000326939">
    <property type="component" value="Chromosome 14"/>
</dbReference>
<dbReference type="CDD" id="cd02440">
    <property type="entry name" value="AdoMet_MTases"/>
    <property type="match status" value="1"/>
</dbReference>
<evidence type="ECO:0000256" key="7">
    <source>
        <dbReference type="RuleBase" id="RU362106"/>
    </source>
</evidence>
<keyword evidence="4 6" id="KW-0949">S-adenosyl-L-methionine</keyword>
<keyword evidence="2 6" id="KW-0489">Methyltransferase</keyword>
<dbReference type="InterPro" id="IPR020596">
    <property type="entry name" value="rRNA_Ade_Mease_Trfase_CS"/>
</dbReference>
<feature type="binding site" evidence="6">
    <location>
        <position position="100"/>
    </location>
    <ligand>
        <name>S-adenosyl-L-methionine</name>
        <dbReference type="ChEBI" id="CHEBI:59789"/>
    </ligand>
</feature>
<dbReference type="PROSITE" id="PS01131">
    <property type="entry name" value="RRNA_A_DIMETH"/>
    <property type="match status" value="1"/>
</dbReference>
<dbReference type="Gene3D" id="3.40.50.150">
    <property type="entry name" value="Vaccinia Virus protein VP39"/>
    <property type="match status" value="1"/>
</dbReference>
<dbReference type="Gene3D" id="1.10.8.100">
    <property type="entry name" value="Ribosomal RNA adenine dimethylase-like, domain 2"/>
    <property type="match status" value="1"/>
</dbReference>
<evidence type="ECO:0000256" key="6">
    <source>
        <dbReference type="PROSITE-ProRule" id="PRU01026"/>
    </source>
</evidence>
<dbReference type="AlphaFoldDB" id="A0A5N5K6L0"/>
<dbReference type="PROSITE" id="PS51689">
    <property type="entry name" value="SAM_RNA_A_N6_MT"/>
    <property type="match status" value="1"/>
</dbReference>
<dbReference type="GO" id="GO:0003723">
    <property type="term" value="F:RNA binding"/>
    <property type="evidence" value="ECO:0007669"/>
    <property type="project" value="UniProtKB-UniRule"/>
</dbReference>
<name>A0A5N5K6L0_9ROSI</name>
<evidence type="ECO:0000256" key="2">
    <source>
        <dbReference type="ARBA" id="ARBA00022603"/>
    </source>
</evidence>
<evidence type="ECO:0000256" key="3">
    <source>
        <dbReference type="ARBA" id="ARBA00022679"/>
    </source>
</evidence>
<dbReference type="FunFam" id="1.10.8.100:FF:000001">
    <property type="entry name" value="Ribosomal RNA small subunit methyltransferase A"/>
    <property type="match status" value="1"/>
</dbReference>
<evidence type="ECO:0000256" key="5">
    <source>
        <dbReference type="ARBA" id="ARBA00022884"/>
    </source>
</evidence>
<feature type="binding site" evidence="6">
    <location>
        <position position="146"/>
    </location>
    <ligand>
        <name>S-adenosyl-L-methionine</name>
        <dbReference type="ChEBI" id="CHEBI:59789"/>
    </ligand>
</feature>
<keyword evidence="3 6" id="KW-0808">Transferase</keyword>
<dbReference type="InterPro" id="IPR020598">
    <property type="entry name" value="rRNA_Ade_methylase_Trfase_N"/>
</dbReference>
<dbReference type="SMART" id="SM00650">
    <property type="entry name" value="rADc"/>
    <property type="match status" value="1"/>
</dbReference>
<dbReference type="GO" id="GO:0000179">
    <property type="term" value="F:rRNA (adenine-N6,N6-)-dimethyltransferase activity"/>
    <property type="evidence" value="ECO:0007669"/>
    <property type="project" value="UniProtKB-UniRule"/>
</dbReference>
<evidence type="ECO:0000313" key="10">
    <source>
        <dbReference type="Proteomes" id="UP000326939"/>
    </source>
</evidence>